<evidence type="ECO:0000256" key="1">
    <source>
        <dbReference type="SAM" id="SignalP"/>
    </source>
</evidence>
<dbReference type="EMBL" id="OY660872">
    <property type="protein sequence ID" value="CAJ1064260.1"/>
    <property type="molecule type" value="Genomic_DNA"/>
</dbReference>
<feature type="chain" id="PRO_5043583978" evidence="1">
    <location>
        <begin position="34"/>
        <end position="113"/>
    </location>
</feature>
<protein>
    <submittedName>
        <fullName evidence="2">Uncharacterized protein</fullName>
    </submittedName>
</protein>
<dbReference type="Proteomes" id="UP001178508">
    <property type="component" value="Chromosome 9"/>
</dbReference>
<reference evidence="2" key="1">
    <citation type="submission" date="2023-08" db="EMBL/GenBank/DDBJ databases">
        <authorList>
            <person name="Alioto T."/>
            <person name="Alioto T."/>
            <person name="Gomez Garrido J."/>
        </authorList>
    </citation>
    <scope>NUCLEOTIDE SEQUENCE</scope>
</reference>
<name>A0AAV1FTI3_XYRNO</name>
<feature type="signal peptide" evidence="1">
    <location>
        <begin position="1"/>
        <end position="33"/>
    </location>
</feature>
<evidence type="ECO:0000313" key="3">
    <source>
        <dbReference type="Proteomes" id="UP001178508"/>
    </source>
</evidence>
<organism evidence="2 3">
    <name type="scientific">Xyrichtys novacula</name>
    <name type="common">Pearly razorfish</name>
    <name type="synonym">Hemipteronotus novacula</name>
    <dbReference type="NCBI Taxonomy" id="13765"/>
    <lineage>
        <taxon>Eukaryota</taxon>
        <taxon>Metazoa</taxon>
        <taxon>Chordata</taxon>
        <taxon>Craniata</taxon>
        <taxon>Vertebrata</taxon>
        <taxon>Euteleostomi</taxon>
        <taxon>Actinopterygii</taxon>
        <taxon>Neopterygii</taxon>
        <taxon>Teleostei</taxon>
        <taxon>Neoteleostei</taxon>
        <taxon>Acanthomorphata</taxon>
        <taxon>Eupercaria</taxon>
        <taxon>Labriformes</taxon>
        <taxon>Labridae</taxon>
        <taxon>Xyrichtys</taxon>
    </lineage>
</organism>
<gene>
    <name evidence="2" type="ORF">XNOV1_A037884</name>
</gene>
<sequence length="113" mass="12660">MAKLFPPIPFWGNPTLRACRLLTFLSPWVQICAVNAKKSDNIQGSFQAQCLNRLLLKVSEHFHPDRGSFIVVLMVLKPDNVPLSLRDTGYCHSDHKVSVPAYKVSLTVTQPSL</sequence>
<dbReference type="AlphaFoldDB" id="A0AAV1FTI3"/>
<keyword evidence="3" id="KW-1185">Reference proteome</keyword>
<proteinExistence type="predicted"/>
<evidence type="ECO:0000313" key="2">
    <source>
        <dbReference type="EMBL" id="CAJ1064260.1"/>
    </source>
</evidence>
<keyword evidence="1" id="KW-0732">Signal</keyword>
<accession>A0AAV1FTI3</accession>